<evidence type="ECO:0000313" key="2">
    <source>
        <dbReference type="Proteomes" id="UP000785679"/>
    </source>
</evidence>
<dbReference type="PANTHER" id="PTHR31400:SF1">
    <property type="entry name" value="PROTEIN GUCD1"/>
    <property type="match status" value="1"/>
</dbReference>
<evidence type="ECO:0008006" key="3">
    <source>
        <dbReference type="Google" id="ProtNLM"/>
    </source>
</evidence>
<proteinExistence type="predicted"/>
<gene>
    <name evidence="1" type="ORF">FGO68_gene9432</name>
</gene>
<dbReference type="InterPro" id="IPR018616">
    <property type="entry name" value="GUCD1"/>
</dbReference>
<organism evidence="1 2">
    <name type="scientific">Halteria grandinella</name>
    <dbReference type="NCBI Taxonomy" id="5974"/>
    <lineage>
        <taxon>Eukaryota</taxon>
        <taxon>Sar</taxon>
        <taxon>Alveolata</taxon>
        <taxon>Ciliophora</taxon>
        <taxon>Intramacronucleata</taxon>
        <taxon>Spirotrichea</taxon>
        <taxon>Stichotrichia</taxon>
        <taxon>Sporadotrichida</taxon>
        <taxon>Halteriidae</taxon>
        <taxon>Halteria</taxon>
    </lineage>
</organism>
<keyword evidence="2" id="KW-1185">Reference proteome</keyword>
<dbReference type="AlphaFoldDB" id="A0A8J8SZC3"/>
<dbReference type="EMBL" id="RRYP01014737">
    <property type="protein sequence ID" value="TNV75828.1"/>
    <property type="molecule type" value="Genomic_DNA"/>
</dbReference>
<name>A0A8J8SZC3_HALGN</name>
<dbReference type="PANTHER" id="PTHR31400">
    <property type="entry name" value="GUANYLYL CYCLASE DOMAIN CONTAINING PROTEIN 1 GUCD1"/>
    <property type="match status" value="1"/>
</dbReference>
<reference evidence="1" key="1">
    <citation type="submission" date="2019-06" db="EMBL/GenBank/DDBJ databases">
        <authorList>
            <person name="Zheng W."/>
        </authorList>
    </citation>
    <scope>NUCLEOTIDE SEQUENCE</scope>
    <source>
        <strain evidence="1">QDHG01</strain>
    </source>
</reference>
<evidence type="ECO:0000313" key="1">
    <source>
        <dbReference type="EMBL" id="TNV75828.1"/>
    </source>
</evidence>
<sequence>MDPAIDTFDYSKFHLQKGDWDCGPSCIILFHQYLLLTQNPDSPPPNLEDTYSFFDPCSQMIFTIDLFDYFATKLTTHKVLFTTVELGFAESHSQLDYYKNSTSFQSRVKQVFEKYKGDGRVAKESVELARIVEFLSQKKGVLIVLIDSDKKATFPEDDEGTIEVVQRYITTAFNRVFAREGHYAGHYALAVAADEKNIFYLNPSSRGMYKISHKNFDYCRKARGTDEDLIFIYTS</sequence>
<protein>
    <recommendedName>
        <fullName evidence="3">Guanylyl cyclase</fullName>
    </recommendedName>
</protein>
<dbReference type="OrthoDB" id="206796at2759"/>
<dbReference type="Pfam" id="PF09778">
    <property type="entry name" value="Guanylate_cyc_2"/>
    <property type="match status" value="1"/>
</dbReference>
<dbReference type="Proteomes" id="UP000785679">
    <property type="component" value="Unassembled WGS sequence"/>
</dbReference>
<accession>A0A8J8SZC3</accession>
<comment type="caution">
    <text evidence="1">The sequence shown here is derived from an EMBL/GenBank/DDBJ whole genome shotgun (WGS) entry which is preliminary data.</text>
</comment>